<keyword evidence="3" id="KW-1185">Reference proteome</keyword>
<accession>A0A8H7T5V7</accession>
<feature type="compositionally biased region" description="Basic and acidic residues" evidence="1">
    <location>
        <begin position="11"/>
        <end position="20"/>
    </location>
</feature>
<sequence>MAPTETTAKPKQPEPPKVDDNPETAQNPSTDPSAASESSNLTDPAMEETLRATSPSWDKPAVLFDPTPFEERK</sequence>
<comment type="caution">
    <text evidence="2">The sequence shown here is derived from an EMBL/GenBank/DDBJ whole genome shotgun (WGS) entry which is preliminary data.</text>
</comment>
<dbReference type="EMBL" id="JAFJYH010000354">
    <property type="protein sequence ID" value="KAG4412788.1"/>
    <property type="molecule type" value="Genomic_DNA"/>
</dbReference>
<dbReference type="AlphaFoldDB" id="A0A8H7T5V7"/>
<evidence type="ECO:0000313" key="3">
    <source>
        <dbReference type="Proteomes" id="UP000664132"/>
    </source>
</evidence>
<evidence type="ECO:0000313" key="2">
    <source>
        <dbReference type="EMBL" id="KAG4412788.1"/>
    </source>
</evidence>
<dbReference type="Proteomes" id="UP000664132">
    <property type="component" value="Unassembled WGS sequence"/>
</dbReference>
<gene>
    <name evidence="2" type="ORF">IFR04_014079</name>
</gene>
<dbReference type="OrthoDB" id="3502194at2759"/>
<name>A0A8H7T5V7_9HELO</name>
<feature type="region of interest" description="Disordered" evidence="1">
    <location>
        <begin position="1"/>
        <end position="73"/>
    </location>
</feature>
<evidence type="ECO:0000256" key="1">
    <source>
        <dbReference type="SAM" id="MobiDB-lite"/>
    </source>
</evidence>
<feature type="compositionally biased region" description="Polar residues" evidence="1">
    <location>
        <begin position="23"/>
        <end position="42"/>
    </location>
</feature>
<protein>
    <submittedName>
        <fullName evidence="2">Uncharacterized protein</fullName>
    </submittedName>
</protein>
<proteinExistence type="predicted"/>
<reference evidence="2" key="1">
    <citation type="submission" date="2021-02" db="EMBL/GenBank/DDBJ databases">
        <title>Genome sequence Cadophora malorum strain M34.</title>
        <authorList>
            <person name="Stefanovic E."/>
            <person name="Vu D."/>
            <person name="Scully C."/>
            <person name="Dijksterhuis J."/>
            <person name="Roader J."/>
            <person name="Houbraken J."/>
        </authorList>
    </citation>
    <scope>NUCLEOTIDE SEQUENCE</scope>
    <source>
        <strain evidence="2">M34</strain>
    </source>
</reference>
<organism evidence="2 3">
    <name type="scientific">Cadophora malorum</name>
    <dbReference type="NCBI Taxonomy" id="108018"/>
    <lineage>
        <taxon>Eukaryota</taxon>
        <taxon>Fungi</taxon>
        <taxon>Dikarya</taxon>
        <taxon>Ascomycota</taxon>
        <taxon>Pezizomycotina</taxon>
        <taxon>Leotiomycetes</taxon>
        <taxon>Helotiales</taxon>
        <taxon>Ploettnerulaceae</taxon>
        <taxon>Cadophora</taxon>
    </lineage>
</organism>